<dbReference type="InterPro" id="IPR043519">
    <property type="entry name" value="NT_sf"/>
</dbReference>
<dbReference type="RefSeq" id="WP_059206867.1">
    <property type="nucleotide sequence ID" value="NZ_KQ948660.1"/>
</dbReference>
<dbReference type="SUPFAM" id="SSF81301">
    <property type="entry name" value="Nucleotidyltransferase"/>
    <property type="match status" value="1"/>
</dbReference>
<dbReference type="AlphaFoldDB" id="A0A101S9H4"/>
<dbReference type="STRING" id="58343.AQJ46_18710"/>
<accession>A0A101S9H4</accession>
<keyword evidence="1 6" id="KW-0808">Transferase</keyword>
<dbReference type="EMBL" id="LMWU01000018">
    <property type="protein sequence ID" value="KUN70009.1"/>
    <property type="molecule type" value="Genomic_DNA"/>
</dbReference>
<dbReference type="Pfam" id="PF18765">
    <property type="entry name" value="Polbeta"/>
    <property type="match status" value="1"/>
</dbReference>
<evidence type="ECO:0000259" key="5">
    <source>
        <dbReference type="Pfam" id="PF18765"/>
    </source>
</evidence>
<gene>
    <name evidence="6" type="ORF">AQJ46_18710</name>
</gene>
<name>A0A101S9H4_9ACTN</name>
<sequence length="251" mass="27415">MPVDGAPAVARIVHSTLSDTPLGIYLHGSAVLGGLRPHSDIDVLVVVRTSLTRDERRALVSELMRVSGVPGARPVELIVVVQDDVRPWRYPPVCDFLYGEWLREGYERGVLPEPESSPDLAPLLTMTLAGDAALYGPPPAQLLDPVPLVDLRRAIVAGVPQLLGDLDHDTRNVLLTLARVWTTLATDSIRSKDAAADWVLERLPSEHRAVLAHARAVYLGEEKERWDVGLRAGVRPCAGFLVDAIERQSLT</sequence>
<dbReference type="InterPro" id="IPR025184">
    <property type="entry name" value="AadA_C"/>
</dbReference>
<dbReference type="PIRSF" id="PIRSF000819">
    <property type="entry name" value="Streptomycin_3-adenylyltransf"/>
    <property type="match status" value="1"/>
</dbReference>
<dbReference type="Proteomes" id="UP000053669">
    <property type="component" value="Unassembled WGS sequence"/>
</dbReference>
<dbReference type="GO" id="GO:0070566">
    <property type="term" value="F:adenylyltransferase activity"/>
    <property type="evidence" value="ECO:0007669"/>
    <property type="project" value="InterPro"/>
</dbReference>
<evidence type="ECO:0000256" key="2">
    <source>
        <dbReference type="ARBA" id="ARBA00023251"/>
    </source>
</evidence>
<reference evidence="6 7" key="1">
    <citation type="submission" date="2015-10" db="EMBL/GenBank/DDBJ databases">
        <title>Draft genome sequence of Streptomyces canus DSM 40017, type strain for the species Streptomyces canus.</title>
        <authorList>
            <person name="Ruckert C."/>
            <person name="Winkler A."/>
            <person name="Kalinowski J."/>
            <person name="Kampfer P."/>
            <person name="Glaeser S."/>
        </authorList>
    </citation>
    <scope>NUCLEOTIDE SEQUENCE [LARGE SCALE GENOMIC DNA]</scope>
    <source>
        <strain evidence="6 7">DSM 40017</strain>
    </source>
</reference>
<comment type="caution">
    <text evidence="6">The sequence shown here is derived from an EMBL/GenBank/DDBJ whole genome shotgun (WGS) entry which is preliminary data.</text>
</comment>
<proteinExistence type="predicted"/>
<dbReference type="Pfam" id="PF13427">
    <property type="entry name" value="AadA_C"/>
    <property type="match status" value="1"/>
</dbReference>
<dbReference type="GO" id="GO:0046677">
    <property type="term" value="P:response to antibiotic"/>
    <property type="evidence" value="ECO:0007669"/>
    <property type="project" value="UniProtKB-KW"/>
</dbReference>
<evidence type="ECO:0000313" key="7">
    <source>
        <dbReference type="Proteomes" id="UP000053669"/>
    </source>
</evidence>
<protein>
    <submittedName>
        <fullName evidence="6">Nucleotidyltransferase</fullName>
    </submittedName>
</protein>
<evidence type="ECO:0000259" key="4">
    <source>
        <dbReference type="Pfam" id="PF13427"/>
    </source>
</evidence>
<dbReference type="Gene3D" id="3.30.460.10">
    <property type="entry name" value="Beta Polymerase, domain 2"/>
    <property type="match status" value="1"/>
</dbReference>
<dbReference type="InterPro" id="IPR024172">
    <property type="entry name" value="AadA/Aad9"/>
</dbReference>
<feature type="domain" description="Adenylyltransferase AadA C-terminal" evidence="4">
    <location>
        <begin position="141"/>
        <end position="240"/>
    </location>
</feature>
<keyword evidence="2" id="KW-0046">Antibiotic resistance</keyword>
<evidence type="ECO:0000256" key="1">
    <source>
        <dbReference type="ARBA" id="ARBA00022679"/>
    </source>
</evidence>
<evidence type="ECO:0000313" key="6">
    <source>
        <dbReference type="EMBL" id="KUN70009.1"/>
    </source>
</evidence>
<dbReference type="CDD" id="cd05403">
    <property type="entry name" value="NT_KNTase_like"/>
    <property type="match status" value="1"/>
</dbReference>
<evidence type="ECO:0000256" key="3">
    <source>
        <dbReference type="ARBA" id="ARBA00047831"/>
    </source>
</evidence>
<organism evidence="6 7">
    <name type="scientific">Streptomyces canus</name>
    <dbReference type="NCBI Taxonomy" id="58343"/>
    <lineage>
        <taxon>Bacteria</taxon>
        <taxon>Bacillati</taxon>
        <taxon>Actinomycetota</taxon>
        <taxon>Actinomycetes</taxon>
        <taxon>Kitasatosporales</taxon>
        <taxon>Streptomycetaceae</taxon>
        <taxon>Streptomyces</taxon>
        <taxon>Streptomyces aurantiacus group</taxon>
    </lineage>
</organism>
<dbReference type="NCBIfam" id="NF010309">
    <property type="entry name" value="PRK13746.1"/>
    <property type="match status" value="1"/>
</dbReference>
<feature type="domain" description="Polymerase beta nucleotidyltransferase" evidence="5">
    <location>
        <begin position="21"/>
        <end position="66"/>
    </location>
</feature>
<comment type="catalytic activity">
    <reaction evidence="3">
        <text>spectinomycin + ATP = 9-O-adenylylspectinomycin + diphosphate</text>
        <dbReference type="Rhea" id="RHEA:63228"/>
        <dbReference type="ChEBI" id="CHEBI:30616"/>
        <dbReference type="ChEBI" id="CHEBI:33019"/>
        <dbReference type="ChEBI" id="CHEBI:146260"/>
        <dbReference type="ChEBI" id="CHEBI:146261"/>
    </reaction>
</comment>
<dbReference type="InterPro" id="IPR041633">
    <property type="entry name" value="Polbeta"/>
</dbReference>